<protein>
    <submittedName>
        <fullName evidence="2">Polymorphic toxin type 50 domain-containing protein</fullName>
    </submittedName>
</protein>
<evidence type="ECO:0000313" key="2">
    <source>
        <dbReference type="EMBL" id="MCP1102585.1"/>
    </source>
</evidence>
<dbReference type="EMBL" id="JAMZFW010000012">
    <property type="protein sequence ID" value="MCP1102585.1"/>
    <property type="molecule type" value="Genomic_DNA"/>
</dbReference>
<dbReference type="Pfam" id="PF15542">
    <property type="entry name" value="Ntox50"/>
    <property type="match status" value="1"/>
</dbReference>
<dbReference type="Proteomes" id="UP001523566">
    <property type="component" value="Unassembled WGS sequence"/>
</dbReference>
<name>A0ABT1E9T7_9FIRM</name>
<reference evidence="2 3" key="1">
    <citation type="journal article" date="2022" name="Genome Biol. Evol.">
        <title>Host diet, physiology and behaviors set the stage for Lachnospiraceae cladogenesis.</title>
        <authorList>
            <person name="Vera-Ponce De Leon A."/>
            <person name="Schneider M."/>
            <person name="Jahnes B.C."/>
            <person name="Sadowski V."/>
            <person name="Camuy-Velez L.A."/>
            <person name="Duan J."/>
            <person name="Sabree Z.L."/>
        </authorList>
    </citation>
    <scope>NUCLEOTIDE SEQUENCE [LARGE SCALE GENOMIC DNA]</scope>
    <source>
        <strain evidence="2 3">PAL113</strain>
    </source>
</reference>
<evidence type="ECO:0000259" key="1">
    <source>
        <dbReference type="Pfam" id="PF15542"/>
    </source>
</evidence>
<dbReference type="InterPro" id="IPR009319">
    <property type="entry name" value="Phage_A118_VSP1"/>
</dbReference>
<feature type="domain" description="Bacterial toxin 50" evidence="1">
    <location>
        <begin position="393"/>
        <end position="488"/>
    </location>
</feature>
<dbReference type="InterPro" id="IPR029100">
    <property type="entry name" value="Ntox50"/>
</dbReference>
<keyword evidence="3" id="KW-1185">Reference proteome</keyword>
<dbReference type="RefSeq" id="WP_262066370.1">
    <property type="nucleotide sequence ID" value="NZ_JAMXOD010000012.1"/>
</dbReference>
<evidence type="ECO:0000313" key="3">
    <source>
        <dbReference type="Proteomes" id="UP001523566"/>
    </source>
</evidence>
<comment type="caution">
    <text evidence="2">The sequence shown here is derived from an EMBL/GenBank/DDBJ whole genome shotgun (WGS) entry which is preliminary data.</text>
</comment>
<gene>
    <name evidence="2" type="ORF">NK125_09180</name>
</gene>
<organism evidence="2 3">
    <name type="scientific">Aequitasia blattaphilus</name>
    <dbReference type="NCBI Taxonomy" id="2949332"/>
    <lineage>
        <taxon>Bacteria</taxon>
        <taxon>Bacillati</taxon>
        <taxon>Bacillota</taxon>
        <taxon>Clostridia</taxon>
        <taxon>Lachnospirales</taxon>
        <taxon>Lachnospiraceae</taxon>
        <taxon>Aequitasia</taxon>
    </lineage>
</organism>
<dbReference type="Pfam" id="PF06152">
    <property type="entry name" value="Phage_min_cap2"/>
    <property type="match status" value="1"/>
</dbReference>
<sequence length="496" mass="57243">MKITPHQMDIWTWQMAELYESLTGEIIRLIVERLNNDHTDIREWHAKALKDLHLFNKDVAKEIAKVTDIAEEEINRMFEVAGHSFVVEIDSSMPYDNQPYPNNVDQVMRGYAKQCWSEINNYVNQTLISTNYEYGSTATKAYTGVLNRTQAAFNTGMYTRTEALERAVVELAQKGIRSTFIDKGGHAWSLERYVQTVLDSTLANTYNTIRTERMADYGVHTVVVTSHMGARLACSLIQGNVVDIRPIEQLPEGSEYRSLYDPYWGADYGAPGGHRGCNCQHAWIPFIPGVNTNNQPKYDLKENAEVAKKRTEQRRLERRLIDLKKRKMVADEMGDKESVKRWNKSIKATNNRMRELVESNKWLYRDLSREKVFTPLDLLVKDHENSAIMRTKINPEKFNRHIQGTKEYEDYFEKKTKAGGAPGYLTISQEKAQILIDTHVALQNATKQRIKADFAEEIGYYVDQKTNKAYKTTRGTIHLSKTGCHIAPTRQKDWRE</sequence>
<accession>A0ABT1E9T7</accession>
<proteinExistence type="predicted"/>